<dbReference type="EMBL" id="ML119668">
    <property type="protein sequence ID" value="RPA82978.1"/>
    <property type="molecule type" value="Genomic_DNA"/>
</dbReference>
<organism evidence="2 3">
    <name type="scientific">Ascobolus immersus RN42</name>
    <dbReference type="NCBI Taxonomy" id="1160509"/>
    <lineage>
        <taxon>Eukaryota</taxon>
        <taxon>Fungi</taxon>
        <taxon>Dikarya</taxon>
        <taxon>Ascomycota</taxon>
        <taxon>Pezizomycotina</taxon>
        <taxon>Pezizomycetes</taxon>
        <taxon>Pezizales</taxon>
        <taxon>Ascobolaceae</taxon>
        <taxon>Ascobolus</taxon>
    </lineage>
</organism>
<gene>
    <name evidence="2" type="ORF">BJ508DRAFT_305271</name>
</gene>
<protein>
    <submittedName>
        <fullName evidence="2">Uncharacterized protein</fullName>
    </submittedName>
</protein>
<feature type="region of interest" description="Disordered" evidence="1">
    <location>
        <begin position="117"/>
        <end position="136"/>
    </location>
</feature>
<accession>A0A3N4IE58</accession>
<feature type="region of interest" description="Disordered" evidence="1">
    <location>
        <begin position="184"/>
        <end position="210"/>
    </location>
</feature>
<keyword evidence="3" id="KW-1185">Reference proteome</keyword>
<dbReference type="AlphaFoldDB" id="A0A3N4IE58"/>
<evidence type="ECO:0000313" key="2">
    <source>
        <dbReference type="EMBL" id="RPA82978.1"/>
    </source>
</evidence>
<evidence type="ECO:0000256" key="1">
    <source>
        <dbReference type="SAM" id="MobiDB-lite"/>
    </source>
</evidence>
<evidence type="ECO:0000313" key="3">
    <source>
        <dbReference type="Proteomes" id="UP000275078"/>
    </source>
</evidence>
<feature type="compositionally biased region" description="Basic and acidic residues" evidence="1">
    <location>
        <begin position="43"/>
        <end position="54"/>
    </location>
</feature>
<name>A0A3N4IE58_ASCIM</name>
<reference evidence="2 3" key="1">
    <citation type="journal article" date="2018" name="Nat. Ecol. Evol.">
        <title>Pezizomycetes genomes reveal the molecular basis of ectomycorrhizal truffle lifestyle.</title>
        <authorList>
            <person name="Murat C."/>
            <person name="Payen T."/>
            <person name="Noel B."/>
            <person name="Kuo A."/>
            <person name="Morin E."/>
            <person name="Chen J."/>
            <person name="Kohler A."/>
            <person name="Krizsan K."/>
            <person name="Balestrini R."/>
            <person name="Da Silva C."/>
            <person name="Montanini B."/>
            <person name="Hainaut M."/>
            <person name="Levati E."/>
            <person name="Barry K.W."/>
            <person name="Belfiori B."/>
            <person name="Cichocki N."/>
            <person name="Clum A."/>
            <person name="Dockter R.B."/>
            <person name="Fauchery L."/>
            <person name="Guy J."/>
            <person name="Iotti M."/>
            <person name="Le Tacon F."/>
            <person name="Lindquist E.A."/>
            <person name="Lipzen A."/>
            <person name="Malagnac F."/>
            <person name="Mello A."/>
            <person name="Molinier V."/>
            <person name="Miyauchi S."/>
            <person name="Poulain J."/>
            <person name="Riccioni C."/>
            <person name="Rubini A."/>
            <person name="Sitrit Y."/>
            <person name="Splivallo R."/>
            <person name="Traeger S."/>
            <person name="Wang M."/>
            <person name="Zifcakova L."/>
            <person name="Wipf D."/>
            <person name="Zambonelli A."/>
            <person name="Paolocci F."/>
            <person name="Nowrousian M."/>
            <person name="Ottonello S."/>
            <person name="Baldrian P."/>
            <person name="Spatafora J.W."/>
            <person name="Henrissat B."/>
            <person name="Nagy L.G."/>
            <person name="Aury J.M."/>
            <person name="Wincker P."/>
            <person name="Grigoriev I.V."/>
            <person name="Bonfante P."/>
            <person name="Martin F.M."/>
        </authorList>
    </citation>
    <scope>NUCLEOTIDE SEQUENCE [LARGE SCALE GENOMIC DNA]</scope>
    <source>
        <strain evidence="2 3">RN42</strain>
    </source>
</reference>
<feature type="region of interest" description="Disordered" evidence="1">
    <location>
        <begin position="33"/>
        <end position="91"/>
    </location>
</feature>
<dbReference type="Proteomes" id="UP000275078">
    <property type="component" value="Unassembled WGS sequence"/>
</dbReference>
<feature type="compositionally biased region" description="Low complexity" evidence="1">
    <location>
        <begin position="56"/>
        <end position="79"/>
    </location>
</feature>
<proteinExistence type="predicted"/>
<sequence length="210" mass="23257">MSYQLQFSEYPRLIFYSHSQKQIEMTGVTNVLQPSSLSPETHSAIRNEPTKADRFGSGCSSGSQSPTPSISSHESTESTNAIAQQRRKDHSEVVIEQAVSDLKEITSKYGIHRETSAAKPIGSTEEGTGEKPKCKRCEEMEEDLTKVKEIERIIGTQLERADQIINKSEAEARGRRFSRFKHQASAEVIGPADNSDFLDTSSSEPSSDSE</sequence>
<feature type="compositionally biased region" description="Low complexity" evidence="1">
    <location>
        <begin position="195"/>
        <end position="210"/>
    </location>
</feature>